<dbReference type="PANTHER" id="PTHR45947:SF3">
    <property type="entry name" value="SULFOQUINOVOSYL TRANSFERASE SQD2"/>
    <property type="match status" value="1"/>
</dbReference>
<name>A0A5C8ZEB6_9ACTN</name>
<dbReference type="Gene3D" id="3.40.50.2000">
    <property type="entry name" value="Glycogen Phosphorylase B"/>
    <property type="match status" value="2"/>
</dbReference>
<organism evidence="4 5">
    <name type="scientific">Quadrisphaera setariae</name>
    <dbReference type="NCBI Taxonomy" id="2593304"/>
    <lineage>
        <taxon>Bacteria</taxon>
        <taxon>Bacillati</taxon>
        <taxon>Actinomycetota</taxon>
        <taxon>Actinomycetes</taxon>
        <taxon>Kineosporiales</taxon>
        <taxon>Kineosporiaceae</taxon>
        <taxon>Quadrisphaera</taxon>
    </lineage>
</organism>
<proteinExistence type="predicted"/>
<dbReference type="GO" id="GO:0016758">
    <property type="term" value="F:hexosyltransferase activity"/>
    <property type="evidence" value="ECO:0007669"/>
    <property type="project" value="TreeGrafter"/>
</dbReference>
<gene>
    <name evidence="4" type="ORF">FMM08_09865</name>
</gene>
<keyword evidence="5" id="KW-1185">Reference proteome</keyword>
<dbReference type="InterPro" id="IPR028098">
    <property type="entry name" value="Glyco_trans_4-like_N"/>
</dbReference>
<evidence type="ECO:0000256" key="1">
    <source>
        <dbReference type="ARBA" id="ARBA00022676"/>
    </source>
</evidence>
<dbReference type="SUPFAM" id="SSF53756">
    <property type="entry name" value="UDP-Glycosyltransferase/glycogen phosphorylase"/>
    <property type="match status" value="1"/>
</dbReference>
<comment type="caution">
    <text evidence="4">The sequence shown here is derived from an EMBL/GenBank/DDBJ whole genome shotgun (WGS) entry which is preliminary data.</text>
</comment>
<dbReference type="PANTHER" id="PTHR45947">
    <property type="entry name" value="SULFOQUINOVOSYL TRANSFERASE SQD2"/>
    <property type="match status" value="1"/>
</dbReference>
<sequence>MSRRTAVLLVEAHLEESGGVRVTHELVRRLPGEGLPARLFVLQRTPPGHPVLVPAPSVDVVHGSSRPRQLRWTLLPGLVRLVREARRCDVVVSGSEIGYGFLSAWLAARLAGRPFAVVVQSQLSQALHEWVPRRLHRLTRWVHSRSDLALCVSAGLVPSVVAAGLPESRTAVVPVGVDVEAVRRAALSPPGDAVASALDDGPLVVAAGRLSSSKGFDVLLRAWAQARESSPAVRPQRLLLLGEGAEREHLEALVDQLGLGGSVRLPGFSTDLQAALAGAELFVLSSRYEGMGSFVLLEAMAHGTPVVATDCPSGPRELLRDGELGALVPVEDVEALARALAAHAEDPSRLRATAEQRRRRAEEFAPQRWVAAAARELAPLVGPVRRERDPQPVRR</sequence>
<dbReference type="Proteomes" id="UP000321234">
    <property type="component" value="Unassembled WGS sequence"/>
</dbReference>
<keyword evidence="2 4" id="KW-0808">Transferase</keyword>
<protein>
    <submittedName>
        <fullName evidence="4">Glycosyltransferase</fullName>
    </submittedName>
</protein>
<dbReference type="AlphaFoldDB" id="A0A5C8ZEB6"/>
<dbReference type="OrthoDB" id="506201at2"/>
<dbReference type="RefSeq" id="WP_147926188.1">
    <property type="nucleotide sequence ID" value="NZ_VKAC01000005.1"/>
</dbReference>
<evidence type="ECO:0000259" key="3">
    <source>
        <dbReference type="Pfam" id="PF13439"/>
    </source>
</evidence>
<dbReference type="EMBL" id="VKAC01000005">
    <property type="protein sequence ID" value="TXR56395.1"/>
    <property type="molecule type" value="Genomic_DNA"/>
</dbReference>
<dbReference type="InterPro" id="IPR050194">
    <property type="entry name" value="Glycosyltransferase_grp1"/>
</dbReference>
<evidence type="ECO:0000313" key="4">
    <source>
        <dbReference type="EMBL" id="TXR56395.1"/>
    </source>
</evidence>
<accession>A0A5C8ZEB6</accession>
<dbReference type="Pfam" id="PF13692">
    <property type="entry name" value="Glyco_trans_1_4"/>
    <property type="match status" value="1"/>
</dbReference>
<evidence type="ECO:0000313" key="5">
    <source>
        <dbReference type="Proteomes" id="UP000321234"/>
    </source>
</evidence>
<dbReference type="Pfam" id="PF13439">
    <property type="entry name" value="Glyco_transf_4"/>
    <property type="match status" value="1"/>
</dbReference>
<evidence type="ECO:0000256" key="2">
    <source>
        <dbReference type="ARBA" id="ARBA00022679"/>
    </source>
</evidence>
<dbReference type="CDD" id="cd03811">
    <property type="entry name" value="GT4_GT28_WabH-like"/>
    <property type="match status" value="1"/>
</dbReference>
<dbReference type="GO" id="GO:1901137">
    <property type="term" value="P:carbohydrate derivative biosynthetic process"/>
    <property type="evidence" value="ECO:0007669"/>
    <property type="project" value="UniProtKB-ARBA"/>
</dbReference>
<keyword evidence="1" id="KW-0328">Glycosyltransferase</keyword>
<feature type="domain" description="Glycosyltransferase subfamily 4-like N-terminal" evidence="3">
    <location>
        <begin position="18"/>
        <end position="180"/>
    </location>
</feature>
<reference evidence="4 5" key="1">
    <citation type="submission" date="2019-07" db="EMBL/GenBank/DDBJ databases">
        <title>Quadrisphaera sp. strain DD2A genome sequencing and assembly.</title>
        <authorList>
            <person name="Kim I."/>
        </authorList>
    </citation>
    <scope>NUCLEOTIDE SEQUENCE [LARGE SCALE GENOMIC DNA]</scope>
    <source>
        <strain evidence="4 5">DD2A</strain>
    </source>
</reference>